<dbReference type="EMBL" id="MU860474">
    <property type="protein sequence ID" value="KAK4233794.1"/>
    <property type="molecule type" value="Genomic_DNA"/>
</dbReference>
<protein>
    <recommendedName>
        <fullName evidence="1">Protein kinase domain-containing protein</fullName>
    </recommendedName>
</protein>
<feature type="domain" description="Protein kinase" evidence="1">
    <location>
        <begin position="1"/>
        <end position="101"/>
    </location>
</feature>
<organism evidence="2 3">
    <name type="scientific">Achaetomium macrosporum</name>
    <dbReference type="NCBI Taxonomy" id="79813"/>
    <lineage>
        <taxon>Eukaryota</taxon>
        <taxon>Fungi</taxon>
        <taxon>Dikarya</taxon>
        <taxon>Ascomycota</taxon>
        <taxon>Pezizomycotina</taxon>
        <taxon>Sordariomycetes</taxon>
        <taxon>Sordariomycetidae</taxon>
        <taxon>Sordariales</taxon>
        <taxon>Chaetomiaceae</taxon>
        <taxon>Achaetomium</taxon>
    </lineage>
</organism>
<feature type="non-terminal residue" evidence="2">
    <location>
        <position position="1"/>
    </location>
</feature>
<evidence type="ECO:0000313" key="2">
    <source>
        <dbReference type="EMBL" id="KAK4233794.1"/>
    </source>
</evidence>
<reference evidence="2" key="2">
    <citation type="submission" date="2023-05" db="EMBL/GenBank/DDBJ databases">
        <authorList>
            <consortium name="Lawrence Berkeley National Laboratory"/>
            <person name="Steindorff A."/>
            <person name="Hensen N."/>
            <person name="Bonometti L."/>
            <person name="Westerberg I."/>
            <person name="Brannstrom I.O."/>
            <person name="Guillou S."/>
            <person name="Cros-Aarteil S."/>
            <person name="Calhoun S."/>
            <person name="Haridas S."/>
            <person name="Kuo A."/>
            <person name="Mondo S."/>
            <person name="Pangilinan J."/>
            <person name="Riley R."/>
            <person name="Labutti K."/>
            <person name="Andreopoulos B."/>
            <person name="Lipzen A."/>
            <person name="Chen C."/>
            <person name="Yanf M."/>
            <person name="Daum C."/>
            <person name="Ng V."/>
            <person name="Clum A."/>
            <person name="Ohm R."/>
            <person name="Martin F."/>
            <person name="Silar P."/>
            <person name="Natvig D."/>
            <person name="Lalanne C."/>
            <person name="Gautier V."/>
            <person name="Ament-Velasquez S.L."/>
            <person name="Kruys A."/>
            <person name="Hutchinson M.I."/>
            <person name="Powell A.J."/>
            <person name="Barry K."/>
            <person name="Miller A.N."/>
            <person name="Grigoriev I.V."/>
            <person name="Debuchy R."/>
            <person name="Gladieux P."/>
            <person name="Thoren M.H."/>
            <person name="Johannesson H."/>
        </authorList>
    </citation>
    <scope>NUCLEOTIDE SEQUENCE</scope>
    <source>
        <strain evidence="2">CBS 532.94</strain>
    </source>
</reference>
<dbReference type="InterPro" id="IPR011009">
    <property type="entry name" value="Kinase-like_dom_sf"/>
</dbReference>
<name>A0AAN7HAG1_9PEZI</name>
<evidence type="ECO:0000259" key="1">
    <source>
        <dbReference type="PROSITE" id="PS50011"/>
    </source>
</evidence>
<dbReference type="SUPFAM" id="SSF56112">
    <property type="entry name" value="Protein kinase-like (PK-like)"/>
    <property type="match status" value="1"/>
</dbReference>
<dbReference type="Gene3D" id="1.10.510.10">
    <property type="entry name" value="Transferase(Phosphotransferase) domain 1"/>
    <property type="match status" value="1"/>
</dbReference>
<dbReference type="GO" id="GO:0005524">
    <property type="term" value="F:ATP binding"/>
    <property type="evidence" value="ECO:0007669"/>
    <property type="project" value="InterPro"/>
</dbReference>
<dbReference type="Pfam" id="PF00069">
    <property type="entry name" value="Pkinase"/>
    <property type="match status" value="1"/>
</dbReference>
<dbReference type="PROSITE" id="PS50011">
    <property type="entry name" value="PROTEIN_KINASE_DOM"/>
    <property type="match status" value="1"/>
</dbReference>
<dbReference type="InterPro" id="IPR000719">
    <property type="entry name" value="Prot_kinase_dom"/>
</dbReference>
<accession>A0AAN7HAG1</accession>
<comment type="caution">
    <text evidence="2">The sequence shown here is derived from an EMBL/GenBank/DDBJ whole genome shotgun (WGS) entry which is preliminary data.</text>
</comment>
<sequence>DVAPEILQPQQRRQCGTVTDISSARVVLYICLCGFIPFLDELKSDKFPFSLADQVKRGFSHYPSPYWDPIGDAALDLIDSMIVVDMVWRFTTKQCMAHPWMGNDKVVRLR</sequence>
<reference evidence="2" key="1">
    <citation type="journal article" date="2023" name="Mol. Phylogenet. Evol.">
        <title>Genome-scale phylogeny and comparative genomics of the fungal order Sordariales.</title>
        <authorList>
            <person name="Hensen N."/>
            <person name="Bonometti L."/>
            <person name="Westerberg I."/>
            <person name="Brannstrom I.O."/>
            <person name="Guillou S."/>
            <person name="Cros-Aarteil S."/>
            <person name="Calhoun S."/>
            <person name="Haridas S."/>
            <person name="Kuo A."/>
            <person name="Mondo S."/>
            <person name="Pangilinan J."/>
            <person name="Riley R."/>
            <person name="LaButti K."/>
            <person name="Andreopoulos B."/>
            <person name="Lipzen A."/>
            <person name="Chen C."/>
            <person name="Yan M."/>
            <person name="Daum C."/>
            <person name="Ng V."/>
            <person name="Clum A."/>
            <person name="Steindorff A."/>
            <person name="Ohm R.A."/>
            <person name="Martin F."/>
            <person name="Silar P."/>
            <person name="Natvig D.O."/>
            <person name="Lalanne C."/>
            <person name="Gautier V."/>
            <person name="Ament-Velasquez S.L."/>
            <person name="Kruys A."/>
            <person name="Hutchinson M.I."/>
            <person name="Powell A.J."/>
            <person name="Barry K."/>
            <person name="Miller A.N."/>
            <person name="Grigoriev I.V."/>
            <person name="Debuchy R."/>
            <person name="Gladieux P."/>
            <person name="Hiltunen Thoren M."/>
            <person name="Johannesson H."/>
        </authorList>
    </citation>
    <scope>NUCLEOTIDE SEQUENCE</scope>
    <source>
        <strain evidence="2">CBS 532.94</strain>
    </source>
</reference>
<dbReference type="GO" id="GO:0004672">
    <property type="term" value="F:protein kinase activity"/>
    <property type="evidence" value="ECO:0007669"/>
    <property type="project" value="InterPro"/>
</dbReference>
<evidence type="ECO:0000313" key="3">
    <source>
        <dbReference type="Proteomes" id="UP001303760"/>
    </source>
</evidence>
<proteinExistence type="predicted"/>
<dbReference type="PANTHER" id="PTHR24347">
    <property type="entry name" value="SERINE/THREONINE-PROTEIN KINASE"/>
    <property type="match status" value="1"/>
</dbReference>
<gene>
    <name evidence="2" type="ORF">C8A03DRAFT_19190</name>
</gene>
<keyword evidence="3" id="KW-1185">Reference proteome</keyword>
<dbReference type="Proteomes" id="UP001303760">
    <property type="component" value="Unassembled WGS sequence"/>
</dbReference>
<dbReference type="AlphaFoldDB" id="A0AAN7HAG1"/>